<dbReference type="RefSeq" id="WP_188908203.1">
    <property type="nucleotide sequence ID" value="NZ_BMIQ01000003.1"/>
</dbReference>
<dbReference type="CDD" id="cd00156">
    <property type="entry name" value="REC"/>
    <property type="match status" value="1"/>
</dbReference>
<dbReference type="GO" id="GO:0000160">
    <property type="term" value="P:phosphorelay signal transduction system"/>
    <property type="evidence" value="ECO:0007669"/>
    <property type="project" value="InterPro"/>
</dbReference>
<evidence type="ECO:0000313" key="4">
    <source>
        <dbReference type="Proteomes" id="UP000644699"/>
    </source>
</evidence>
<gene>
    <name evidence="3" type="ORF">GCM10011390_20720</name>
</gene>
<comment type="caution">
    <text evidence="1">Lacks conserved residue(s) required for the propagation of feature annotation.</text>
</comment>
<evidence type="ECO:0000313" key="3">
    <source>
        <dbReference type="EMBL" id="GGE01681.1"/>
    </source>
</evidence>
<protein>
    <recommendedName>
        <fullName evidence="2">Response regulatory domain-containing protein</fullName>
    </recommendedName>
</protein>
<dbReference type="Pfam" id="PF00072">
    <property type="entry name" value="Response_reg"/>
    <property type="match status" value="1"/>
</dbReference>
<dbReference type="SMART" id="SM00448">
    <property type="entry name" value="REC"/>
    <property type="match status" value="1"/>
</dbReference>
<keyword evidence="4" id="KW-1185">Reference proteome</keyword>
<evidence type="ECO:0000259" key="2">
    <source>
        <dbReference type="PROSITE" id="PS50110"/>
    </source>
</evidence>
<dbReference type="Gene3D" id="3.40.50.2300">
    <property type="match status" value="1"/>
</dbReference>
<evidence type="ECO:0000256" key="1">
    <source>
        <dbReference type="PROSITE-ProRule" id="PRU00169"/>
    </source>
</evidence>
<name>A0A916ZJW9_9HYPH</name>
<proteinExistence type="predicted"/>
<dbReference type="EMBL" id="BMIQ01000003">
    <property type="protein sequence ID" value="GGE01681.1"/>
    <property type="molecule type" value="Genomic_DNA"/>
</dbReference>
<dbReference type="SUPFAM" id="SSF52172">
    <property type="entry name" value="CheY-like"/>
    <property type="match status" value="1"/>
</dbReference>
<feature type="domain" description="Response regulatory" evidence="2">
    <location>
        <begin position="4"/>
        <end position="120"/>
    </location>
</feature>
<reference evidence="3" key="1">
    <citation type="journal article" date="2014" name="Int. J. Syst. Evol. Microbiol.">
        <title>Complete genome sequence of Corynebacterium casei LMG S-19264T (=DSM 44701T), isolated from a smear-ripened cheese.</title>
        <authorList>
            <consortium name="US DOE Joint Genome Institute (JGI-PGF)"/>
            <person name="Walter F."/>
            <person name="Albersmeier A."/>
            <person name="Kalinowski J."/>
            <person name="Ruckert C."/>
        </authorList>
    </citation>
    <scope>NUCLEOTIDE SEQUENCE</scope>
    <source>
        <strain evidence="3">CGMCC 1.15367</strain>
    </source>
</reference>
<dbReference type="InterPro" id="IPR001789">
    <property type="entry name" value="Sig_transdc_resp-reg_receiver"/>
</dbReference>
<accession>A0A916ZJW9</accession>
<comment type="caution">
    <text evidence="3">The sequence shown here is derived from an EMBL/GenBank/DDBJ whole genome shotgun (WGS) entry which is preliminary data.</text>
</comment>
<reference evidence="3" key="2">
    <citation type="submission" date="2020-09" db="EMBL/GenBank/DDBJ databases">
        <authorList>
            <person name="Sun Q."/>
            <person name="Zhou Y."/>
        </authorList>
    </citation>
    <scope>NUCLEOTIDE SEQUENCE</scope>
    <source>
        <strain evidence="3">CGMCC 1.15367</strain>
    </source>
</reference>
<sequence>MQSTVLVTDEDPHTVLLIKLAVQTTSLPVDFRSVTRRGDYVASLSQPSPDVLITELSLPWGNGFGVAGRYRQAGFSCPIIMLTAVGDEEVAVNAIKRGFHDYIYFASDWERLLPRAIESAIQGLPSPFS</sequence>
<dbReference type="AlphaFoldDB" id="A0A916ZJW9"/>
<dbReference type="InterPro" id="IPR011006">
    <property type="entry name" value="CheY-like_superfamily"/>
</dbReference>
<organism evidence="3 4">
    <name type="scientific">Aureimonas endophytica</name>
    <dbReference type="NCBI Taxonomy" id="2027858"/>
    <lineage>
        <taxon>Bacteria</taxon>
        <taxon>Pseudomonadati</taxon>
        <taxon>Pseudomonadota</taxon>
        <taxon>Alphaproteobacteria</taxon>
        <taxon>Hyphomicrobiales</taxon>
        <taxon>Aurantimonadaceae</taxon>
        <taxon>Aureimonas</taxon>
    </lineage>
</organism>
<dbReference type="Proteomes" id="UP000644699">
    <property type="component" value="Unassembled WGS sequence"/>
</dbReference>
<dbReference type="PROSITE" id="PS50110">
    <property type="entry name" value="RESPONSE_REGULATORY"/>
    <property type="match status" value="1"/>
</dbReference>